<dbReference type="Proteomes" id="UP000442105">
    <property type="component" value="Unassembled WGS sequence"/>
</dbReference>
<keyword evidence="1" id="KW-0472">Membrane</keyword>
<reference evidence="3" key="1">
    <citation type="submission" date="2019-09" db="EMBL/GenBank/DDBJ databases">
        <title>Distinct polysaccharide growth profiles of human intestinal Prevotella copri isolates.</title>
        <authorList>
            <person name="Fehlner-Peach H."/>
            <person name="Magnabosco C."/>
            <person name="Raghavan V."/>
            <person name="Scher J.U."/>
            <person name="Tett A."/>
            <person name="Cox L.M."/>
            <person name="Gottsegen C."/>
            <person name="Watters A."/>
            <person name="Wiltshire- Gordon J.D."/>
            <person name="Segata N."/>
            <person name="Bonneau R."/>
            <person name="Littman D.R."/>
        </authorList>
    </citation>
    <scope>NUCLEOTIDE SEQUENCE [LARGE SCALE GENOMIC DNA]</scope>
    <source>
        <strain evidence="3">iAQ1179</strain>
    </source>
</reference>
<organism evidence="2 3">
    <name type="scientific">Segatella copri</name>
    <dbReference type="NCBI Taxonomy" id="165179"/>
    <lineage>
        <taxon>Bacteria</taxon>
        <taxon>Pseudomonadati</taxon>
        <taxon>Bacteroidota</taxon>
        <taxon>Bacteroidia</taxon>
        <taxon>Bacteroidales</taxon>
        <taxon>Prevotellaceae</taxon>
        <taxon>Segatella</taxon>
    </lineage>
</organism>
<gene>
    <name evidence="2" type="ORF">F7D95_03960</name>
</gene>
<dbReference type="AlphaFoldDB" id="A0AA90UDZ4"/>
<comment type="caution">
    <text evidence="2">The sequence shown here is derived from an EMBL/GenBank/DDBJ whole genome shotgun (WGS) entry which is preliminary data.</text>
</comment>
<dbReference type="EMBL" id="VZCW01000085">
    <property type="protein sequence ID" value="MQN11995.1"/>
    <property type="molecule type" value="Genomic_DNA"/>
</dbReference>
<accession>A0AA90UDZ4</accession>
<sequence>MENKSKRIEEIFKHDLSMYLTGRQRVDEQLPDAPDIEEQWAKIGESYLPDAMREFSKYPTVALGWIMFVGMAIAKYWDEDWELYGKVDNLYEYL</sequence>
<feature type="transmembrane region" description="Helical" evidence="1">
    <location>
        <begin position="58"/>
        <end position="77"/>
    </location>
</feature>
<keyword evidence="1" id="KW-0812">Transmembrane</keyword>
<protein>
    <submittedName>
        <fullName evidence="2">Uncharacterized protein</fullName>
    </submittedName>
</protein>
<evidence type="ECO:0000313" key="2">
    <source>
        <dbReference type="EMBL" id="MQN11995.1"/>
    </source>
</evidence>
<proteinExistence type="predicted"/>
<evidence type="ECO:0000313" key="3">
    <source>
        <dbReference type="Proteomes" id="UP000442105"/>
    </source>
</evidence>
<feature type="non-terminal residue" evidence="2">
    <location>
        <position position="94"/>
    </location>
</feature>
<evidence type="ECO:0000256" key="1">
    <source>
        <dbReference type="SAM" id="Phobius"/>
    </source>
</evidence>
<keyword evidence="1" id="KW-1133">Transmembrane helix</keyword>
<name>A0AA90UDZ4_9BACT</name>